<keyword evidence="1" id="KW-0812">Transmembrane</keyword>
<evidence type="ECO:0000259" key="2">
    <source>
        <dbReference type="Pfam" id="PF03703"/>
    </source>
</evidence>
<accession>A0A2M6WQR0</accession>
<feature type="transmembrane region" description="Helical" evidence="1">
    <location>
        <begin position="12"/>
        <end position="36"/>
    </location>
</feature>
<dbReference type="InterPro" id="IPR005182">
    <property type="entry name" value="YdbS-like_PH"/>
</dbReference>
<sequence>MSEILKFYKLPRTVLTFNLFRVLGVWLVGVVPTWFLSRDLKLTQVLAVILLVFGVIIFFVSYLEYSNFSLELGAKSLTVKSGIIIKKNKTIAFDLIQSLDINYDPLIKIFDLVRVKIWTSSPQQINLNSGESNNQSELYFYLSSEDAEVLKQMIVVK</sequence>
<gene>
    <name evidence="3" type="ORF">COT98_00975</name>
</gene>
<organism evidence="3 4">
    <name type="scientific">Candidatus Falkowbacteria bacterium CG10_big_fil_rev_8_21_14_0_10_39_9</name>
    <dbReference type="NCBI Taxonomy" id="1974566"/>
    <lineage>
        <taxon>Bacteria</taxon>
        <taxon>Candidatus Falkowiibacteriota</taxon>
    </lineage>
</organism>
<keyword evidence="1" id="KW-1133">Transmembrane helix</keyword>
<reference evidence="4" key="1">
    <citation type="submission" date="2017-09" db="EMBL/GenBank/DDBJ databases">
        <title>Depth-based differentiation of microbial function through sediment-hosted aquifers and enrichment of novel symbionts in the deep terrestrial subsurface.</title>
        <authorList>
            <person name="Probst A.J."/>
            <person name="Ladd B."/>
            <person name="Jarett J.K."/>
            <person name="Geller-Mcgrath D.E."/>
            <person name="Sieber C.M.K."/>
            <person name="Emerson J.B."/>
            <person name="Anantharaman K."/>
            <person name="Thomas B.C."/>
            <person name="Malmstrom R."/>
            <person name="Stieglmeier M."/>
            <person name="Klingl A."/>
            <person name="Woyke T."/>
            <person name="Ryan C.M."/>
            <person name="Banfield J.F."/>
        </authorList>
    </citation>
    <scope>NUCLEOTIDE SEQUENCE [LARGE SCALE GENOMIC DNA]</scope>
</reference>
<feature type="transmembrane region" description="Helical" evidence="1">
    <location>
        <begin position="42"/>
        <end position="63"/>
    </location>
</feature>
<evidence type="ECO:0000313" key="4">
    <source>
        <dbReference type="Proteomes" id="UP000228900"/>
    </source>
</evidence>
<dbReference type="AlphaFoldDB" id="A0A2M6WQR0"/>
<proteinExistence type="predicted"/>
<dbReference type="Pfam" id="PF03703">
    <property type="entry name" value="bPH_2"/>
    <property type="match status" value="1"/>
</dbReference>
<dbReference type="Proteomes" id="UP000228900">
    <property type="component" value="Unassembled WGS sequence"/>
</dbReference>
<feature type="domain" description="YdbS-like PH" evidence="2">
    <location>
        <begin position="65"/>
        <end position="124"/>
    </location>
</feature>
<name>A0A2M6WQR0_9BACT</name>
<evidence type="ECO:0000256" key="1">
    <source>
        <dbReference type="SAM" id="Phobius"/>
    </source>
</evidence>
<evidence type="ECO:0000313" key="3">
    <source>
        <dbReference type="EMBL" id="PIT95148.1"/>
    </source>
</evidence>
<comment type="caution">
    <text evidence="3">The sequence shown here is derived from an EMBL/GenBank/DDBJ whole genome shotgun (WGS) entry which is preliminary data.</text>
</comment>
<protein>
    <recommendedName>
        <fullName evidence="2">YdbS-like PH domain-containing protein</fullName>
    </recommendedName>
</protein>
<dbReference type="EMBL" id="PFAQ01000017">
    <property type="protein sequence ID" value="PIT95148.1"/>
    <property type="molecule type" value="Genomic_DNA"/>
</dbReference>
<keyword evidence="1" id="KW-0472">Membrane</keyword>